<dbReference type="EMBL" id="WHWC01000009">
    <property type="protein sequence ID" value="KAG8376161.1"/>
    <property type="molecule type" value="Genomic_DNA"/>
</dbReference>
<evidence type="ECO:0000313" key="4">
    <source>
        <dbReference type="EMBL" id="KAG8376161.1"/>
    </source>
</evidence>
<organism evidence="4 5">
    <name type="scientific">Buddleja alternifolia</name>
    <dbReference type="NCBI Taxonomy" id="168488"/>
    <lineage>
        <taxon>Eukaryota</taxon>
        <taxon>Viridiplantae</taxon>
        <taxon>Streptophyta</taxon>
        <taxon>Embryophyta</taxon>
        <taxon>Tracheophyta</taxon>
        <taxon>Spermatophyta</taxon>
        <taxon>Magnoliopsida</taxon>
        <taxon>eudicotyledons</taxon>
        <taxon>Gunneridae</taxon>
        <taxon>Pentapetalae</taxon>
        <taxon>asterids</taxon>
        <taxon>lamiids</taxon>
        <taxon>Lamiales</taxon>
        <taxon>Scrophulariaceae</taxon>
        <taxon>Buddlejeae</taxon>
        <taxon>Buddleja</taxon>
    </lineage>
</organism>
<evidence type="ECO:0000313" key="5">
    <source>
        <dbReference type="Proteomes" id="UP000826271"/>
    </source>
</evidence>
<dbReference type="InterPro" id="IPR025836">
    <property type="entry name" value="Zn_knuckle_CX2CX4HX4C"/>
</dbReference>
<feature type="compositionally biased region" description="Polar residues" evidence="2">
    <location>
        <begin position="419"/>
        <end position="435"/>
    </location>
</feature>
<comment type="caution">
    <text evidence="4">The sequence shown here is derived from an EMBL/GenBank/DDBJ whole genome shotgun (WGS) entry which is preliminary data.</text>
</comment>
<reference evidence="4" key="1">
    <citation type="submission" date="2019-10" db="EMBL/GenBank/DDBJ databases">
        <authorList>
            <person name="Zhang R."/>
            <person name="Pan Y."/>
            <person name="Wang J."/>
            <person name="Ma R."/>
            <person name="Yu S."/>
        </authorList>
    </citation>
    <scope>NUCLEOTIDE SEQUENCE</scope>
    <source>
        <strain evidence="4">LA-IB0</strain>
        <tissue evidence="4">Leaf</tissue>
    </source>
</reference>
<dbReference type="GO" id="GO:0003676">
    <property type="term" value="F:nucleic acid binding"/>
    <property type="evidence" value="ECO:0007669"/>
    <property type="project" value="InterPro"/>
</dbReference>
<dbReference type="SUPFAM" id="SSF56219">
    <property type="entry name" value="DNase I-like"/>
    <property type="match status" value="1"/>
</dbReference>
<dbReference type="PANTHER" id="PTHR31286:SF167">
    <property type="entry name" value="OS09G0268800 PROTEIN"/>
    <property type="match status" value="1"/>
</dbReference>
<dbReference type="Gene3D" id="3.60.10.10">
    <property type="entry name" value="Endonuclease/exonuclease/phosphatase"/>
    <property type="match status" value="1"/>
</dbReference>
<evidence type="ECO:0000256" key="1">
    <source>
        <dbReference type="PROSITE-ProRule" id="PRU00047"/>
    </source>
</evidence>
<keyword evidence="5" id="KW-1185">Reference proteome</keyword>
<dbReference type="InterPro" id="IPR036691">
    <property type="entry name" value="Endo/exonu/phosph_ase_sf"/>
</dbReference>
<accession>A0AAV6X091</accession>
<dbReference type="Pfam" id="PF14111">
    <property type="entry name" value="DUF4283"/>
    <property type="match status" value="1"/>
</dbReference>
<sequence length="696" mass="77851">MAQNLEFNALIESTLSLNVGNPELTPQHIYEPPNVFTIVGKILSDKKFNSGAVKSTILKAWNAKNHVDVNLVEDDKFVFVFQDKEDFSKVINHSPWSFRGNLFVLNHWPPEKVIEQVSLDHAYFWIQVSNVPVMFINLENISLIGDTVGSFIMSDLTSEKQRWKKSFKIRVTIDLRKPLIDSLTLNPKPGVTINAEIRYERLVDFCYSCGMLGHKLSTCTSSIIPSNSPSKKASAFPFGPWLKAENTLSIKPTSLPSSLVYPAMKILKLPHSETLKIRQENYTSTPGQISDQKVTVTTTPTIPFSGSRLINPYCNVKGVPKITSNTTLSLNAPDFLQNTTQCMVHALNAQSKNNFTGNTPANFEVGLPSCQISSPSEPKSFPTLSISQPFQSLLGPSSTIGPSKYVIPSRRSPLKPMFTETSPFQPSKRSLSDLNYSEPMKNSKKSKITLVDPKDYMDDLTLMQYNLESEQLHLQNSHDHTSVQPFNQPNETLHSLSFVQTYDHDNLLSQDLEGRSLIVTEKRVTKWKRPGGVTRIVDMKILSGNCRWIAHPMTRRTLRALIIEHKPDVVFLCRSRGLGLAWNSHVELQITLDSKFLINALFTPKDNSPPGQITCVHGSCNHSAKLKFWDFLLAIGNYFGGLWLAIGDFNVVTSALEKKGGKSFASSSNEGFKNILDKDGLVDLGFDGHPYTWSNI</sequence>
<dbReference type="Pfam" id="PF14392">
    <property type="entry name" value="zf-CCHC_4"/>
    <property type="match status" value="1"/>
</dbReference>
<name>A0AAV6X091_9LAMI</name>
<dbReference type="InterPro" id="IPR025558">
    <property type="entry name" value="DUF4283"/>
</dbReference>
<keyword evidence="1" id="KW-0863">Zinc-finger</keyword>
<evidence type="ECO:0000259" key="3">
    <source>
        <dbReference type="PROSITE" id="PS50158"/>
    </source>
</evidence>
<dbReference type="InterPro" id="IPR001878">
    <property type="entry name" value="Znf_CCHC"/>
</dbReference>
<gene>
    <name evidence="4" type="ORF">BUALT_Bualt09G0034400</name>
</gene>
<dbReference type="AlphaFoldDB" id="A0AAV6X091"/>
<proteinExistence type="predicted"/>
<keyword evidence="1" id="KW-0479">Metal-binding</keyword>
<feature type="region of interest" description="Disordered" evidence="2">
    <location>
        <begin position="416"/>
        <end position="439"/>
    </location>
</feature>
<dbReference type="PANTHER" id="PTHR31286">
    <property type="entry name" value="GLYCINE-RICH CELL WALL STRUCTURAL PROTEIN 1.8-LIKE"/>
    <property type="match status" value="1"/>
</dbReference>
<keyword evidence="1" id="KW-0862">Zinc</keyword>
<dbReference type="InterPro" id="IPR040256">
    <property type="entry name" value="At4g02000-like"/>
</dbReference>
<dbReference type="Proteomes" id="UP000826271">
    <property type="component" value="Unassembled WGS sequence"/>
</dbReference>
<protein>
    <recommendedName>
        <fullName evidence="3">CCHC-type domain-containing protein</fullName>
    </recommendedName>
</protein>
<evidence type="ECO:0000256" key="2">
    <source>
        <dbReference type="SAM" id="MobiDB-lite"/>
    </source>
</evidence>
<dbReference type="PROSITE" id="PS50158">
    <property type="entry name" value="ZF_CCHC"/>
    <property type="match status" value="1"/>
</dbReference>
<dbReference type="GO" id="GO:0008270">
    <property type="term" value="F:zinc ion binding"/>
    <property type="evidence" value="ECO:0007669"/>
    <property type="project" value="UniProtKB-KW"/>
</dbReference>
<feature type="domain" description="CCHC-type" evidence="3">
    <location>
        <begin position="206"/>
        <end position="221"/>
    </location>
</feature>